<dbReference type="Proteomes" id="UP001627284">
    <property type="component" value="Unassembled WGS sequence"/>
</dbReference>
<evidence type="ECO:0000313" key="3">
    <source>
        <dbReference type="Proteomes" id="UP001627284"/>
    </source>
</evidence>
<feature type="region of interest" description="Disordered" evidence="1">
    <location>
        <begin position="59"/>
        <end position="100"/>
    </location>
</feature>
<evidence type="ECO:0000313" key="2">
    <source>
        <dbReference type="EMBL" id="KAL3375816.1"/>
    </source>
</evidence>
<organism evidence="2 3">
    <name type="scientific">Solanum stoloniferum</name>
    <dbReference type="NCBI Taxonomy" id="62892"/>
    <lineage>
        <taxon>Eukaryota</taxon>
        <taxon>Viridiplantae</taxon>
        <taxon>Streptophyta</taxon>
        <taxon>Embryophyta</taxon>
        <taxon>Tracheophyta</taxon>
        <taxon>Spermatophyta</taxon>
        <taxon>Magnoliopsida</taxon>
        <taxon>eudicotyledons</taxon>
        <taxon>Gunneridae</taxon>
        <taxon>Pentapetalae</taxon>
        <taxon>asterids</taxon>
        <taxon>lamiids</taxon>
        <taxon>Solanales</taxon>
        <taxon>Solanaceae</taxon>
        <taxon>Solanoideae</taxon>
        <taxon>Solaneae</taxon>
        <taxon>Solanum</taxon>
    </lineage>
</organism>
<comment type="caution">
    <text evidence="2">The sequence shown here is derived from an EMBL/GenBank/DDBJ whole genome shotgun (WGS) entry which is preliminary data.</text>
</comment>
<keyword evidence="3" id="KW-1185">Reference proteome</keyword>
<sequence length="100" mass="10810">QNIIHSSLPSLSSRCQPLSPHVVPPARSSIAGESLLSPFLSPLPFILLRQSARKAKAAAIASSQARTNSWRGPPASLHHWQQLQQQRGRRSQQPGAPAAH</sequence>
<proteinExistence type="predicted"/>
<name>A0ABD2V431_9SOLN</name>
<dbReference type="EMBL" id="JBJKTR010000002">
    <property type="protein sequence ID" value="KAL3375816.1"/>
    <property type="molecule type" value="Genomic_DNA"/>
</dbReference>
<reference evidence="2 3" key="1">
    <citation type="submission" date="2024-05" db="EMBL/GenBank/DDBJ databases">
        <title>De novo assembly of an allotetraploid wild potato.</title>
        <authorList>
            <person name="Hosaka A.J."/>
        </authorList>
    </citation>
    <scope>NUCLEOTIDE SEQUENCE [LARGE SCALE GENOMIC DNA]</scope>
    <source>
        <tissue evidence="2">Young leaves</tissue>
    </source>
</reference>
<dbReference type="AlphaFoldDB" id="A0ABD2V431"/>
<protein>
    <submittedName>
        <fullName evidence="2">Uncharacterized protein</fullName>
    </submittedName>
</protein>
<gene>
    <name evidence="2" type="ORF">AABB24_002670</name>
</gene>
<evidence type="ECO:0000256" key="1">
    <source>
        <dbReference type="SAM" id="MobiDB-lite"/>
    </source>
</evidence>
<feature type="non-terminal residue" evidence="2">
    <location>
        <position position="1"/>
    </location>
</feature>
<accession>A0ABD2V431</accession>